<dbReference type="AlphaFoldDB" id="A0A0D8B5L0"/>
<feature type="domain" description="Transposase DDE" evidence="1">
    <location>
        <begin position="2"/>
        <end position="81"/>
    </location>
</feature>
<comment type="caution">
    <text evidence="2">The sequence shown here is derived from an EMBL/GenBank/DDBJ whole genome shotgun (WGS) entry which is preliminary data.</text>
</comment>
<gene>
    <name evidence="2" type="ORF">FF36_06265</name>
</gene>
<sequence>TTSTTGRTLTIHPQHTQLAAARREATNPAWQDEYRRWRPPVERGIAWLVAHGNRRVPYRGVTRNDTWLHHRAAALNLRRLINLGLTHTSTNGWTLTAAPP</sequence>
<evidence type="ECO:0000259" key="1">
    <source>
        <dbReference type="Pfam" id="PF13751"/>
    </source>
</evidence>
<protein>
    <submittedName>
        <fullName evidence="2">Transposase DDE domain-containing protein</fullName>
    </submittedName>
</protein>
<reference evidence="2 3" key="2">
    <citation type="journal article" date="2016" name="Genome Announc.">
        <title>Permanent Draft Genome Sequences for Two Variants of Frankia sp. Strain CpI1, the First Frankia Strain Isolated from Root Nodules of Comptonia peregrina.</title>
        <authorList>
            <person name="Oshone R."/>
            <person name="Hurst S.G.IV."/>
            <person name="Abebe-Akele F."/>
            <person name="Simpson S."/>
            <person name="Morris K."/>
            <person name="Thomas W.K."/>
            <person name="Tisa L.S."/>
        </authorList>
    </citation>
    <scope>NUCLEOTIDE SEQUENCE [LARGE SCALE GENOMIC DNA]</scope>
    <source>
        <strain evidence="3">CpI1-S</strain>
    </source>
</reference>
<dbReference type="RefSeq" id="WP_044888653.1">
    <property type="nucleotide sequence ID" value="NZ_JYFN01000105.1"/>
</dbReference>
<evidence type="ECO:0000313" key="3">
    <source>
        <dbReference type="Proteomes" id="UP000032545"/>
    </source>
</evidence>
<reference evidence="3" key="1">
    <citation type="submission" date="2015-02" db="EMBL/GenBank/DDBJ databases">
        <title>Draft Genome of Frankia sp. CpI1-S.</title>
        <authorList>
            <person name="Oshone R.T."/>
            <person name="Ngom M."/>
            <person name="Ghodhbane-Gtari F."/>
            <person name="Gtari M."/>
            <person name="Morris K."/>
            <person name="Thomas K."/>
            <person name="Sen A."/>
            <person name="Tisa L.S."/>
        </authorList>
    </citation>
    <scope>NUCLEOTIDE SEQUENCE [LARGE SCALE GENOMIC DNA]</scope>
    <source>
        <strain evidence="3">CpI1-S</strain>
    </source>
</reference>
<dbReference type="InterPro" id="IPR025668">
    <property type="entry name" value="Tnp_DDE_dom"/>
</dbReference>
<keyword evidence="3" id="KW-1185">Reference proteome</keyword>
<dbReference type="EMBL" id="JYFN01000105">
    <property type="protein sequence ID" value="KJE19466.1"/>
    <property type="molecule type" value="Genomic_DNA"/>
</dbReference>
<name>A0A0D8B5L0_9ACTN</name>
<dbReference type="Proteomes" id="UP000032545">
    <property type="component" value="Unassembled WGS sequence"/>
</dbReference>
<proteinExistence type="predicted"/>
<dbReference type="PATRIC" id="fig|1502723.3.peg.795"/>
<dbReference type="Pfam" id="PF13751">
    <property type="entry name" value="DDE_Tnp_1_6"/>
    <property type="match status" value="1"/>
</dbReference>
<organism evidence="2 3">
    <name type="scientific">Frankia torreyi</name>
    <dbReference type="NCBI Taxonomy" id="1856"/>
    <lineage>
        <taxon>Bacteria</taxon>
        <taxon>Bacillati</taxon>
        <taxon>Actinomycetota</taxon>
        <taxon>Actinomycetes</taxon>
        <taxon>Frankiales</taxon>
        <taxon>Frankiaceae</taxon>
        <taxon>Frankia</taxon>
    </lineage>
</organism>
<feature type="non-terminal residue" evidence="2">
    <location>
        <position position="1"/>
    </location>
</feature>
<evidence type="ECO:0000313" key="2">
    <source>
        <dbReference type="EMBL" id="KJE19466.1"/>
    </source>
</evidence>
<accession>A0A0D8B5L0</accession>